<proteinExistence type="predicted"/>
<protein>
    <submittedName>
        <fullName evidence="2">Uncharacterized protein</fullName>
    </submittedName>
</protein>
<feature type="transmembrane region" description="Helical" evidence="1">
    <location>
        <begin position="501"/>
        <end position="522"/>
    </location>
</feature>
<feature type="transmembrane region" description="Helical" evidence="1">
    <location>
        <begin position="353"/>
        <end position="374"/>
    </location>
</feature>
<keyword evidence="1" id="KW-1133">Transmembrane helix</keyword>
<evidence type="ECO:0000313" key="3">
    <source>
        <dbReference type="Proteomes" id="UP000190395"/>
    </source>
</evidence>
<feature type="transmembrane region" description="Helical" evidence="1">
    <location>
        <begin position="313"/>
        <end position="333"/>
    </location>
</feature>
<dbReference type="Proteomes" id="UP000190395">
    <property type="component" value="Unassembled WGS sequence"/>
</dbReference>
<feature type="transmembrane region" description="Helical" evidence="1">
    <location>
        <begin position="467"/>
        <end position="489"/>
    </location>
</feature>
<evidence type="ECO:0000313" key="2">
    <source>
        <dbReference type="EMBL" id="SJZ40544.1"/>
    </source>
</evidence>
<dbReference type="EMBL" id="FUXC01000001">
    <property type="protein sequence ID" value="SJZ40544.1"/>
    <property type="molecule type" value="Genomic_DNA"/>
</dbReference>
<organism evidence="2 3">
    <name type="scientific">Treponema berlinense</name>
    <dbReference type="NCBI Taxonomy" id="225004"/>
    <lineage>
        <taxon>Bacteria</taxon>
        <taxon>Pseudomonadati</taxon>
        <taxon>Spirochaetota</taxon>
        <taxon>Spirochaetia</taxon>
        <taxon>Spirochaetales</taxon>
        <taxon>Treponemataceae</taxon>
        <taxon>Treponema</taxon>
    </lineage>
</organism>
<name>A0A1T4KDN9_9SPIR</name>
<keyword evidence="1" id="KW-0472">Membrane</keyword>
<dbReference type="AlphaFoldDB" id="A0A1T4KDN9"/>
<feature type="transmembrane region" description="Helical" evidence="1">
    <location>
        <begin position="403"/>
        <end position="419"/>
    </location>
</feature>
<feature type="transmembrane region" description="Helical" evidence="1">
    <location>
        <begin position="282"/>
        <end position="301"/>
    </location>
</feature>
<keyword evidence="1" id="KW-0812">Transmembrane</keyword>
<keyword evidence="3" id="KW-1185">Reference proteome</keyword>
<sequence>MSFNVLRKFLISLLLLNYIIFYPQAQSAKKQFLKGSELSLYTEQMLEKSDFSFHRLELAPTGNDIFPFNVNVRLEPSLPAVSAKTMLILVSQEDFFEYPEEILSLVEKTKKMKRAFPVEFVFTALDDRNNIFPEYKFFLQGTENFAGNLDDGSEYFAVLINFSKNTKAKAEIFTTGGKSSTPMWLAKETVDSFLSKNIPFSVPQKLLSIYRAGLLFGDEQMAAFFKEGVQCIKLQFSKVEQISALENFIQNHIPSQNEKNDVHYSFITLANHTFWINEFKNILSVEIFGILVILFLVCFTFTGKNRLQSKKDFSRYWLFIPAMLCASVFSLYIGQFCCKNLAFISQANPVIQFAAKLFISVIVISVFFLFQVHLKLPVTSFIYGFMIILVSAANIFLFSMADITVFWVFALEYFIIYFTRNSSKLLSLIISFSLMLLPFLSYVAVYFANVNAPDIKILISSGKQVNIMLSLILFPFQIVWLKILVRLRVINKDKSLSLKKIAGFTFISAAIIAAVITLFAFLTTEFVYNKKHGFEKPQILEDSTEKNLFCKIFNDDSSMLRSSRLKIKSKKQAVRCSVNISSGQNTPVLDSNYSYLVLNNSKTADFNIPDFPPQNFEIEFSTEKNTSKIVTVTSYYTTENQNEFKKETVSIFVSGDKAK</sequence>
<reference evidence="2 3" key="1">
    <citation type="submission" date="2017-02" db="EMBL/GenBank/DDBJ databases">
        <authorList>
            <person name="Peterson S.W."/>
        </authorList>
    </citation>
    <scope>NUCLEOTIDE SEQUENCE [LARGE SCALE GENOMIC DNA]</scope>
    <source>
        <strain evidence="2 3">ATCC BAA-909</strain>
    </source>
</reference>
<feature type="transmembrane region" description="Helical" evidence="1">
    <location>
        <begin position="426"/>
        <end position="447"/>
    </location>
</feature>
<feature type="transmembrane region" description="Helical" evidence="1">
    <location>
        <begin position="381"/>
        <end position="397"/>
    </location>
</feature>
<dbReference type="STRING" id="225004.SAMN02745152_00102"/>
<evidence type="ECO:0000256" key="1">
    <source>
        <dbReference type="SAM" id="Phobius"/>
    </source>
</evidence>
<accession>A0A1T4KDN9</accession>
<gene>
    <name evidence="2" type="ORF">SAMN02745152_00102</name>
</gene>